<feature type="region of interest" description="Disordered" evidence="3">
    <location>
        <begin position="656"/>
        <end position="684"/>
    </location>
</feature>
<dbReference type="Pfam" id="PF23291">
    <property type="entry name" value="KOW4_SPT5"/>
    <property type="match status" value="1"/>
</dbReference>
<evidence type="ECO:0000256" key="3">
    <source>
        <dbReference type="SAM" id="MobiDB-lite"/>
    </source>
</evidence>
<dbReference type="FunFam" id="2.30.30.30:FF:000053">
    <property type="entry name" value="Protein RNA-directed DNA methylation 3"/>
    <property type="match status" value="1"/>
</dbReference>
<dbReference type="STRING" id="4432.A0A1U7YVB5"/>
<dbReference type="Pfam" id="PF23290">
    <property type="entry name" value="KOW5_SPT5"/>
    <property type="match status" value="1"/>
</dbReference>
<feature type="compositionally biased region" description="Basic and acidic residues" evidence="3">
    <location>
        <begin position="13"/>
        <end position="24"/>
    </location>
</feature>
<feature type="region of interest" description="Disordered" evidence="3">
    <location>
        <begin position="1260"/>
        <end position="1300"/>
    </location>
</feature>
<gene>
    <name evidence="5" type="primary">LOC104587355</name>
</gene>
<dbReference type="PANTHER" id="PTHR11125">
    <property type="entry name" value="SUPPRESSOR OF TY 5"/>
    <property type="match status" value="1"/>
</dbReference>
<evidence type="ECO:0000256" key="2">
    <source>
        <dbReference type="ARBA" id="ARBA00023242"/>
    </source>
</evidence>
<feature type="compositionally biased region" description="Polar residues" evidence="3">
    <location>
        <begin position="1178"/>
        <end position="1187"/>
    </location>
</feature>
<keyword evidence="4" id="KW-1185">Reference proteome</keyword>
<dbReference type="InterPro" id="IPR041978">
    <property type="entry name" value="KOW_Spt5_5"/>
</dbReference>
<dbReference type="CDD" id="cd06081">
    <property type="entry name" value="KOW_Spt5_1"/>
    <property type="match status" value="1"/>
</dbReference>
<comment type="subcellular location">
    <subcellularLocation>
        <location evidence="1">Nucleus</location>
    </subcellularLocation>
</comment>
<feature type="compositionally biased region" description="Polar residues" evidence="3">
    <location>
        <begin position="1528"/>
        <end position="1540"/>
    </location>
</feature>
<feature type="compositionally biased region" description="Acidic residues" evidence="3">
    <location>
        <begin position="49"/>
        <end position="62"/>
    </location>
</feature>
<feature type="region of interest" description="Disordered" evidence="3">
    <location>
        <begin position="1126"/>
        <end position="1165"/>
    </location>
</feature>
<dbReference type="GO" id="GO:0006368">
    <property type="term" value="P:transcription elongation by RNA polymerase II"/>
    <property type="evidence" value="ECO:0000318"/>
    <property type="project" value="GO_Central"/>
</dbReference>
<dbReference type="RefSeq" id="XP_010243229.1">
    <property type="nucleotide sequence ID" value="XM_010244927.2"/>
</dbReference>
<feature type="region of interest" description="Disordered" evidence="3">
    <location>
        <begin position="732"/>
        <end position="839"/>
    </location>
</feature>
<feature type="compositionally biased region" description="Polar residues" evidence="3">
    <location>
        <begin position="1008"/>
        <end position="1019"/>
    </location>
</feature>
<feature type="compositionally biased region" description="Polar residues" evidence="3">
    <location>
        <begin position="1502"/>
        <end position="1513"/>
    </location>
</feature>
<feature type="region of interest" description="Disordered" evidence="3">
    <location>
        <begin position="529"/>
        <end position="556"/>
    </location>
</feature>
<feature type="compositionally biased region" description="Polar residues" evidence="3">
    <location>
        <begin position="1593"/>
        <end position="1644"/>
    </location>
</feature>
<evidence type="ECO:0000256" key="1">
    <source>
        <dbReference type="ARBA" id="ARBA00004123"/>
    </source>
</evidence>
<dbReference type="Pfam" id="PF23042">
    <property type="entry name" value="KOW1_SPT5"/>
    <property type="match status" value="1"/>
</dbReference>
<dbReference type="GO" id="GO:0032784">
    <property type="term" value="P:regulation of DNA-templated transcription elongation"/>
    <property type="evidence" value="ECO:0007669"/>
    <property type="project" value="InterPro"/>
</dbReference>
<feature type="compositionally biased region" description="Polar residues" evidence="3">
    <location>
        <begin position="1446"/>
        <end position="1460"/>
    </location>
</feature>
<protein>
    <submittedName>
        <fullName evidence="5">Protein RNA-directed DNA methylation 3</fullName>
    </submittedName>
</protein>
<feature type="compositionally biased region" description="Polar residues" evidence="3">
    <location>
        <begin position="1195"/>
        <end position="1212"/>
    </location>
</feature>
<dbReference type="GeneID" id="104587355"/>
<feature type="region of interest" description="Disordered" evidence="3">
    <location>
        <begin position="1350"/>
        <end position="1667"/>
    </location>
</feature>
<dbReference type="InterPro" id="IPR041977">
    <property type="entry name" value="KOW_Spt5_4"/>
</dbReference>
<dbReference type="InterPro" id="IPR039385">
    <property type="entry name" value="NGN_Euk"/>
</dbReference>
<reference evidence="5" key="1">
    <citation type="submission" date="2025-08" db="UniProtKB">
        <authorList>
            <consortium name="RefSeq"/>
        </authorList>
    </citation>
    <scope>IDENTIFICATION</scope>
</reference>
<feature type="region of interest" description="Disordered" evidence="3">
    <location>
        <begin position="1178"/>
        <end position="1212"/>
    </location>
</feature>
<feature type="compositionally biased region" description="Polar residues" evidence="3">
    <location>
        <begin position="739"/>
        <end position="754"/>
    </location>
</feature>
<dbReference type="Proteomes" id="UP000189703">
    <property type="component" value="Unplaced"/>
</dbReference>
<dbReference type="CDD" id="cd06084">
    <property type="entry name" value="KOW_Spt5_4"/>
    <property type="match status" value="1"/>
</dbReference>
<dbReference type="Pfam" id="PF03439">
    <property type="entry name" value="Spt5-NGN"/>
    <property type="match status" value="1"/>
</dbReference>
<dbReference type="SMART" id="SM00739">
    <property type="entry name" value="KOW"/>
    <property type="match status" value="3"/>
</dbReference>
<feature type="region of interest" description="Disordered" evidence="3">
    <location>
        <begin position="877"/>
        <end position="1058"/>
    </location>
</feature>
<dbReference type="eggNOG" id="KOG1999">
    <property type="taxonomic scope" value="Eukaryota"/>
</dbReference>
<feature type="compositionally biased region" description="Low complexity" evidence="3">
    <location>
        <begin position="546"/>
        <end position="556"/>
    </location>
</feature>
<feature type="region of interest" description="Disordered" evidence="3">
    <location>
        <begin position="379"/>
        <end position="400"/>
    </location>
</feature>
<feature type="compositionally biased region" description="Basic and acidic residues" evidence="3">
    <location>
        <begin position="1482"/>
        <end position="1499"/>
    </location>
</feature>
<evidence type="ECO:0000313" key="5">
    <source>
        <dbReference type="RefSeq" id="XP_010243229.1"/>
    </source>
</evidence>
<dbReference type="FunCoup" id="A0A1U7YVB5">
    <property type="interactions" value="1142"/>
</dbReference>
<dbReference type="InterPro" id="IPR041973">
    <property type="entry name" value="KOW_Spt5_1"/>
</dbReference>
<feature type="compositionally biased region" description="Low complexity" evidence="3">
    <location>
        <begin position="1126"/>
        <end position="1135"/>
    </location>
</feature>
<dbReference type="InterPro" id="IPR005824">
    <property type="entry name" value="KOW"/>
</dbReference>
<feature type="compositionally biased region" description="Basic and acidic residues" evidence="3">
    <location>
        <begin position="1041"/>
        <end position="1058"/>
    </location>
</feature>
<feature type="compositionally biased region" description="Basic and acidic residues" evidence="3">
    <location>
        <begin position="925"/>
        <end position="936"/>
    </location>
</feature>
<feature type="compositionally biased region" description="Polar residues" evidence="3">
    <location>
        <begin position="1148"/>
        <end position="1163"/>
    </location>
</feature>
<dbReference type="InterPro" id="IPR014722">
    <property type="entry name" value="Rib_uL2_dom2"/>
</dbReference>
<accession>A0A1U7YVB5</accession>
<feature type="compositionally biased region" description="Polar residues" evidence="3">
    <location>
        <begin position="804"/>
        <end position="819"/>
    </location>
</feature>
<keyword evidence="2" id="KW-0539">Nucleus</keyword>
<dbReference type="GO" id="GO:0003729">
    <property type="term" value="F:mRNA binding"/>
    <property type="evidence" value="ECO:0000318"/>
    <property type="project" value="GO_Central"/>
</dbReference>
<feature type="compositionally biased region" description="Gly residues" evidence="3">
    <location>
        <begin position="1647"/>
        <end position="1667"/>
    </location>
</feature>
<feature type="region of interest" description="Disordered" evidence="3">
    <location>
        <begin position="1"/>
        <end position="62"/>
    </location>
</feature>
<dbReference type="KEGG" id="nnu:104587355"/>
<feature type="region of interest" description="Disordered" evidence="3">
    <location>
        <begin position="696"/>
        <end position="719"/>
    </location>
</feature>
<dbReference type="InterPro" id="IPR057936">
    <property type="entry name" value="KOWx_Spt5"/>
</dbReference>
<dbReference type="OrthoDB" id="28901at2759"/>
<dbReference type="Pfam" id="PF23037">
    <property type="entry name" value="KOWx_SPT5"/>
    <property type="match status" value="1"/>
</dbReference>
<feature type="compositionally biased region" description="Polar residues" evidence="3">
    <location>
        <begin position="669"/>
        <end position="684"/>
    </location>
</feature>
<name>A0A1U7YVB5_NELNU</name>
<feature type="compositionally biased region" description="Low complexity" evidence="3">
    <location>
        <begin position="1278"/>
        <end position="1292"/>
    </location>
</feature>
<feature type="compositionally biased region" description="Basic and acidic residues" evidence="3">
    <location>
        <begin position="756"/>
        <end position="768"/>
    </location>
</feature>
<feature type="compositionally biased region" description="Basic and acidic residues" evidence="3">
    <location>
        <begin position="1462"/>
        <end position="1474"/>
    </location>
</feature>
<dbReference type="InterPro" id="IPR039659">
    <property type="entry name" value="SPT5"/>
</dbReference>
<proteinExistence type="predicted"/>
<dbReference type="Gene3D" id="3.30.70.940">
    <property type="entry name" value="NusG, N-terminal domain"/>
    <property type="match status" value="1"/>
</dbReference>
<dbReference type="GO" id="GO:0032044">
    <property type="term" value="C:DSIF complex"/>
    <property type="evidence" value="ECO:0000318"/>
    <property type="project" value="GO_Central"/>
</dbReference>
<dbReference type="CDD" id="cd09888">
    <property type="entry name" value="NGN_Euk"/>
    <property type="match status" value="1"/>
</dbReference>
<feature type="compositionally biased region" description="Basic and acidic residues" evidence="3">
    <location>
        <begin position="885"/>
        <end position="906"/>
    </location>
</feature>
<dbReference type="InterPro" id="IPR005100">
    <property type="entry name" value="NGN-domain"/>
</dbReference>
<dbReference type="Gene3D" id="2.30.30.30">
    <property type="match status" value="1"/>
</dbReference>
<feature type="compositionally biased region" description="Basic and acidic residues" evidence="3">
    <location>
        <begin position="1550"/>
        <end position="1566"/>
    </location>
</feature>
<sequence length="1667" mass="182784">MVGKGKAVLVKDSSAKRKREDNTDKSSLQKRKNPGVLQFFDDAAAVDKDVEESSEDDELDDDDFMDEIDAEIKDKNEQGKAHHLPFLPKEEELSDVELERYLEERYGPGSHYVAHKEDDYEAKRSDYKIDQMPSINDPTIWKVKCTVGRERYSTFCLMQKYADLQNLGTKLQISSAFALDNIKGFIYIEAYKECDVTEACRGLCSIYSTRMIPVPKNELSHLLSARNKLKVLRGMWARLKSGKYKGDLAQVVSVNDKRKRAMIKLIPRIDLQAIAKKLGGGVIIRQTAVPAPRLISSSELEDFRSHIHYRCDRETGEVYEILDGLMLKNGYYYKRVSFDSLSFWRVLPSDDELQKFKTFENQMSDDPEWLSRLYGERRKKCSGKGGKGTSKGSVGTSRSKKGGGFQLHDLVFFGQNDYGVIIDVQETETFQILKHDCGESKIVTVELHEIKIGSNDKKYSALDKQMMKISVRDFIEVLEGPLQGRRGVVRQIYQSTIFVYDKNQKENSGFFCVKAQLCKRIKPSKEALQENIDDGSGPPGFDETMPSPKSPLSPKRPWMAKDNNCDFSRNHQGNGGGIFSVGQALRIRVGPLKGYLCRVIAIYHSDVTVKLDSQLKIITVKSEHLTEVHGKSCGGSITDSDMNPFGDFGSHSFSGDFTEGMGAPMESNGWDSGQKSSERSTWPGFSSAAFSIGSPLARPFDSIDSDPKKDGEGDTWGSKAISATGNQIADCWDKAAGSNGDQNSSWNIGSSQGTGDRGRNTDSWDRSTAKHGFGSSNTNGWEKVEPPSEDGGGDTWGSKAIAATGNQAAGSSGDQTSSWDKVITKQGFGSSRTDNWDKTECPIEGLAGNLRDEGCSWGTGKLNSGCQEDHSNDATGCWNSAKSVSKNDKGHLRTSENTWDKGRHGSENPSWKGEVELQNQPNSWDKGKGIVGKDADAWGNAVESQVQGHTDRANQEDVWGKAADNWTVRDGSIGGKKDSWNTAASGGRNQTGGWGTAGSHAYKESENQDQGSNNWTTWSKNEKGDSCGGSKAFGDEGASWSKDKAFDAEDEASGKKELNDRWNISRRVNADQRYDWNKGSEDNKAWEKKDQDFSLGKANAFDRGQEYGRRGRGGCRGVRDHFNGGRSFSRGQFSGWNKGDQDKCFTGDGSSSRNQSSGWNNDQLDGWNRSKCSGFNEKWNNVTQHSGETNKDDAWNQTKGEGQSANWNRSKCSGFNEKWNDVTQHSGETIKDDAWNQTKGEGQSANWSDVKDTFKSVAMGLESSGQRGRGGRRGGRGNFNRGSFSGRGQSSGWKTDGQQKHRTLDEAFSGNPSAGWNNDTFGNKYCSTVGAQQKDGGGETWEQNTVAETANQAGTDQVPGSWDKSVGYSGDKNSWNSGATEDKGVDIKAGSWGKSGGSWDKGKHLVKNEGAWGKAVESQGHTSNTHQEDSWGKGADSWMGKGGSAENWNTSTSAGWNQTGGWDRESGGRRDLESQGHTSNTHQEDSWGKGADSLKEKGGSAENWNTSTSAGWNQTGGWGRESGGRSAPESQGHTSNTHQEGSWGKGADSWMEKGGSDENWGRESGGRSRGGYRGGRDNFHRGRSFGRGQSSGWNRDNQGQSSGWNRNGQSSGWNRDNQGQSSGWNRDNQGQSSGWSRDNQGQSSGKAGCGNEGEGGWSRGQSSGWGS</sequence>
<dbReference type="InterPro" id="IPR036735">
    <property type="entry name" value="NGN_dom_sf"/>
</dbReference>
<feature type="compositionally biased region" description="Basic and acidic residues" evidence="3">
    <location>
        <begin position="949"/>
        <end position="959"/>
    </location>
</feature>
<dbReference type="PANTHER" id="PTHR11125:SF8">
    <property type="entry name" value="PROTEIN RNA-DIRECTED DNA METHYLATION 3"/>
    <property type="match status" value="1"/>
</dbReference>
<evidence type="ECO:0000313" key="4">
    <source>
        <dbReference type="Proteomes" id="UP000189703"/>
    </source>
</evidence>
<dbReference type="OMA" id="QSSGWNR"/>
<dbReference type="GO" id="GO:0006357">
    <property type="term" value="P:regulation of transcription by RNA polymerase II"/>
    <property type="evidence" value="ECO:0007669"/>
    <property type="project" value="InterPro"/>
</dbReference>
<organism evidence="4 5">
    <name type="scientific">Nelumbo nucifera</name>
    <name type="common">Sacred lotus</name>
    <dbReference type="NCBI Taxonomy" id="4432"/>
    <lineage>
        <taxon>Eukaryota</taxon>
        <taxon>Viridiplantae</taxon>
        <taxon>Streptophyta</taxon>
        <taxon>Embryophyta</taxon>
        <taxon>Tracheophyta</taxon>
        <taxon>Spermatophyta</taxon>
        <taxon>Magnoliopsida</taxon>
        <taxon>Proteales</taxon>
        <taxon>Nelumbonaceae</taxon>
        <taxon>Nelumbo</taxon>
    </lineage>
</organism>